<sequence>MKKNRQFNLKEILTTQFGFTSVDIDRYQTILNDQSKIETLKNSVLYVLSKPQFFKTQEHKRNTLLKKCRELAYEVNMHNTTSISDFIQKNLRNNNQNK</sequence>
<protein>
    <submittedName>
        <fullName evidence="1">Uncharacterized protein</fullName>
    </submittedName>
</protein>
<gene>
    <name evidence="1" type="ORF">FHR24_000875</name>
</gene>
<dbReference type="RefSeq" id="WP_167184401.1">
    <property type="nucleotide sequence ID" value="NZ_JAASQL010000001.1"/>
</dbReference>
<dbReference type="Proteomes" id="UP000745859">
    <property type="component" value="Unassembled WGS sequence"/>
</dbReference>
<evidence type="ECO:0000313" key="1">
    <source>
        <dbReference type="EMBL" id="NIJ44436.1"/>
    </source>
</evidence>
<dbReference type="EMBL" id="JAASQL010000001">
    <property type="protein sequence ID" value="NIJ44436.1"/>
    <property type="molecule type" value="Genomic_DNA"/>
</dbReference>
<proteinExistence type="predicted"/>
<evidence type="ECO:0000313" key="2">
    <source>
        <dbReference type="Proteomes" id="UP000745859"/>
    </source>
</evidence>
<name>A0ABX0UA44_9FLAO</name>
<reference evidence="1 2" key="1">
    <citation type="submission" date="2020-03" db="EMBL/GenBank/DDBJ databases">
        <title>Genomic Encyclopedia of Type Strains, Phase IV (KMG-IV): sequencing the most valuable type-strain genomes for metagenomic binning, comparative biology and taxonomic classification.</title>
        <authorList>
            <person name="Goeker M."/>
        </authorList>
    </citation>
    <scope>NUCLEOTIDE SEQUENCE [LARGE SCALE GENOMIC DNA]</scope>
    <source>
        <strain evidence="1 2">DSM 101599</strain>
    </source>
</reference>
<organism evidence="1 2">
    <name type="scientific">Wenyingzhuangia heitensis</name>
    <dbReference type="NCBI Taxonomy" id="1487859"/>
    <lineage>
        <taxon>Bacteria</taxon>
        <taxon>Pseudomonadati</taxon>
        <taxon>Bacteroidota</taxon>
        <taxon>Flavobacteriia</taxon>
        <taxon>Flavobacteriales</taxon>
        <taxon>Flavobacteriaceae</taxon>
        <taxon>Wenyingzhuangia</taxon>
    </lineage>
</organism>
<keyword evidence="2" id="KW-1185">Reference proteome</keyword>
<comment type="caution">
    <text evidence="1">The sequence shown here is derived from an EMBL/GenBank/DDBJ whole genome shotgun (WGS) entry which is preliminary data.</text>
</comment>
<accession>A0ABX0UA44</accession>